<dbReference type="PANTHER" id="PTHR43102">
    <property type="entry name" value="SLR1143 PROTEIN"/>
    <property type="match status" value="1"/>
</dbReference>
<keyword evidence="3" id="KW-1185">Reference proteome</keyword>
<evidence type="ECO:0000313" key="3">
    <source>
        <dbReference type="Proteomes" id="UP000806285"/>
    </source>
</evidence>
<reference evidence="2 3" key="1">
    <citation type="submission" date="2020-10" db="EMBL/GenBank/DDBJ databases">
        <title>Ramlibacter sp. HM2 16S ribosomal RNA gene Genome sequencing and assembly.</title>
        <authorList>
            <person name="Kang M."/>
        </authorList>
    </citation>
    <scope>NUCLEOTIDE SEQUENCE [LARGE SCALE GENOMIC DNA]</scope>
    <source>
        <strain evidence="2 3">HM2</strain>
    </source>
</reference>
<evidence type="ECO:0000259" key="1">
    <source>
        <dbReference type="SMART" id="SM00065"/>
    </source>
</evidence>
<proteinExistence type="predicted"/>
<comment type="caution">
    <text evidence="2">The sequence shown here is derived from an EMBL/GenBank/DDBJ whole genome shotgun (WGS) entry which is preliminary data.</text>
</comment>
<sequence>MLLDYSPDDIDVRIADLLVATADASDDALDARVQEVLRLLRDRLAMDVVFVSRFENGRRTFTHVEQAANATPIAPGQSDPLEESWCQRVVDGRLPELVADARPYVERRAVPPAPFPIGSHLSTPVPAGDGQPLGTLCCFSFTPREGVGTADIKRLKYAAELLSAKLAPKRRLTADDMELQPIERADAPRRA</sequence>
<protein>
    <submittedName>
        <fullName evidence="2">Histidine kinase</fullName>
    </submittedName>
</protein>
<name>A0ABR9S4N8_9BURK</name>
<dbReference type="PANTHER" id="PTHR43102:SF2">
    <property type="entry name" value="GAF DOMAIN-CONTAINING PROTEIN"/>
    <property type="match status" value="1"/>
</dbReference>
<dbReference type="RefSeq" id="WP_193676993.1">
    <property type="nucleotide sequence ID" value="NZ_JADDIV010000003.1"/>
</dbReference>
<accession>A0ABR9S4N8</accession>
<organism evidence="2 3">
    <name type="scientific">Ramlibacter pallidus</name>
    <dbReference type="NCBI Taxonomy" id="2780087"/>
    <lineage>
        <taxon>Bacteria</taxon>
        <taxon>Pseudomonadati</taxon>
        <taxon>Pseudomonadota</taxon>
        <taxon>Betaproteobacteria</taxon>
        <taxon>Burkholderiales</taxon>
        <taxon>Comamonadaceae</taxon>
        <taxon>Ramlibacter</taxon>
    </lineage>
</organism>
<dbReference type="GO" id="GO:0016301">
    <property type="term" value="F:kinase activity"/>
    <property type="evidence" value="ECO:0007669"/>
    <property type="project" value="UniProtKB-KW"/>
</dbReference>
<keyword evidence="2" id="KW-0418">Kinase</keyword>
<dbReference type="Pfam" id="PF13185">
    <property type="entry name" value="GAF_2"/>
    <property type="match status" value="1"/>
</dbReference>
<feature type="domain" description="GAF" evidence="1">
    <location>
        <begin position="28"/>
        <end position="176"/>
    </location>
</feature>
<dbReference type="Gene3D" id="3.30.450.40">
    <property type="match status" value="1"/>
</dbReference>
<dbReference type="SUPFAM" id="SSF55781">
    <property type="entry name" value="GAF domain-like"/>
    <property type="match status" value="1"/>
</dbReference>
<dbReference type="InterPro" id="IPR003018">
    <property type="entry name" value="GAF"/>
</dbReference>
<gene>
    <name evidence="2" type="ORF">IM787_12640</name>
</gene>
<dbReference type="EMBL" id="JADDIV010000003">
    <property type="protein sequence ID" value="MBE7368399.1"/>
    <property type="molecule type" value="Genomic_DNA"/>
</dbReference>
<evidence type="ECO:0000313" key="2">
    <source>
        <dbReference type="EMBL" id="MBE7368399.1"/>
    </source>
</evidence>
<dbReference type="InterPro" id="IPR029016">
    <property type="entry name" value="GAF-like_dom_sf"/>
</dbReference>
<keyword evidence="2" id="KW-0808">Transferase</keyword>
<dbReference type="SMART" id="SM00065">
    <property type="entry name" value="GAF"/>
    <property type="match status" value="1"/>
</dbReference>
<dbReference type="Proteomes" id="UP000806285">
    <property type="component" value="Unassembled WGS sequence"/>
</dbReference>